<proteinExistence type="predicted"/>
<protein>
    <submittedName>
        <fullName evidence="1">Uncharacterized protein</fullName>
    </submittedName>
</protein>
<evidence type="ECO:0000313" key="1">
    <source>
        <dbReference type="EMBL" id="RRT76569.1"/>
    </source>
</evidence>
<name>A0A427AJY8_ENSVE</name>
<sequence length="126" mass="14258">MYRSIASLKSAPWPTNAGILILRMRAGGFGVLDLVWESVRSSLIHGIDRSLLEFLISSLPVRSLWIPRSPPLLMYLLLPGADSDAKEPYQFLGIRPPPPRSFLGKDFFFCLPRDRWDKEFAKLQAG</sequence>
<dbReference type="Proteomes" id="UP000287651">
    <property type="component" value="Unassembled WGS sequence"/>
</dbReference>
<reference evidence="1 2" key="1">
    <citation type="journal article" date="2014" name="Agronomy (Basel)">
        <title>A Draft Genome Sequence for Ensete ventricosum, the Drought-Tolerant Tree Against Hunger.</title>
        <authorList>
            <person name="Harrison J."/>
            <person name="Moore K.A."/>
            <person name="Paszkiewicz K."/>
            <person name="Jones T."/>
            <person name="Grant M."/>
            <person name="Ambacheew D."/>
            <person name="Muzemil S."/>
            <person name="Studholme D.J."/>
        </authorList>
    </citation>
    <scope>NUCLEOTIDE SEQUENCE [LARGE SCALE GENOMIC DNA]</scope>
</reference>
<gene>
    <name evidence="1" type="ORF">B296_00016983</name>
</gene>
<dbReference type="EMBL" id="AMZH03002160">
    <property type="protein sequence ID" value="RRT76569.1"/>
    <property type="molecule type" value="Genomic_DNA"/>
</dbReference>
<evidence type="ECO:0000313" key="2">
    <source>
        <dbReference type="Proteomes" id="UP000287651"/>
    </source>
</evidence>
<organism evidence="1 2">
    <name type="scientific">Ensete ventricosum</name>
    <name type="common">Abyssinian banana</name>
    <name type="synonym">Musa ensete</name>
    <dbReference type="NCBI Taxonomy" id="4639"/>
    <lineage>
        <taxon>Eukaryota</taxon>
        <taxon>Viridiplantae</taxon>
        <taxon>Streptophyta</taxon>
        <taxon>Embryophyta</taxon>
        <taxon>Tracheophyta</taxon>
        <taxon>Spermatophyta</taxon>
        <taxon>Magnoliopsida</taxon>
        <taxon>Liliopsida</taxon>
        <taxon>Zingiberales</taxon>
        <taxon>Musaceae</taxon>
        <taxon>Ensete</taxon>
    </lineage>
</organism>
<comment type="caution">
    <text evidence="1">The sequence shown here is derived from an EMBL/GenBank/DDBJ whole genome shotgun (WGS) entry which is preliminary data.</text>
</comment>
<accession>A0A427AJY8</accession>
<dbReference type="AlphaFoldDB" id="A0A427AJY8"/>